<keyword evidence="2" id="KW-1133">Transmembrane helix</keyword>
<evidence type="ECO:0000313" key="4">
    <source>
        <dbReference type="Proteomes" id="UP000636888"/>
    </source>
</evidence>
<keyword evidence="4" id="KW-1185">Reference proteome</keyword>
<reference evidence="3" key="1">
    <citation type="submission" date="2020-12" db="EMBL/GenBank/DDBJ databases">
        <title>Geomonas sp. Red875, isolated from river sediment.</title>
        <authorList>
            <person name="Xu Z."/>
            <person name="Zhang Z."/>
            <person name="Masuda Y."/>
            <person name="Itoh H."/>
            <person name="Senoo K."/>
        </authorList>
    </citation>
    <scope>NUCLEOTIDE SEQUENCE</scope>
    <source>
        <strain evidence="3">Red875</strain>
    </source>
</reference>
<keyword evidence="2" id="KW-0472">Membrane</keyword>
<dbReference type="EMBL" id="JAEMHM010000009">
    <property type="protein sequence ID" value="MBJ6725412.1"/>
    <property type="molecule type" value="Genomic_DNA"/>
</dbReference>
<dbReference type="Proteomes" id="UP000636888">
    <property type="component" value="Unassembled WGS sequence"/>
</dbReference>
<protein>
    <submittedName>
        <fullName evidence="3">Uncharacterized protein</fullName>
    </submittedName>
</protein>
<feature type="region of interest" description="Disordered" evidence="1">
    <location>
        <begin position="112"/>
        <end position="131"/>
    </location>
</feature>
<sequence>MSKQKISDETKFLLVIIALLLSVPLFFYLLSLNTGDEAPKKEAEKKPKELTVVVSETDKPAPAAPVAAQPVPQAVRDSIQQGDYSTAHLQITRMPKQSSQVKELIKAAVAANKGTRGPKQEPPTATTPLRYVDASSPRNRQADSFYLYLEDEGQAPRPWVCIQSFGPKPLVWNAVKVRTDGTSALLKITPSVARPGGKFAEYYDAPMNRDSYAVIKRLATARRSEVLFVGAAGTKEHKITEVEKKALARMLELYEALGGNVALFERK</sequence>
<comment type="caution">
    <text evidence="3">The sequence shown here is derived from an EMBL/GenBank/DDBJ whole genome shotgun (WGS) entry which is preliminary data.</text>
</comment>
<evidence type="ECO:0000256" key="1">
    <source>
        <dbReference type="SAM" id="MobiDB-lite"/>
    </source>
</evidence>
<name>A0A8J7M0I8_9BACT</name>
<dbReference type="RefSeq" id="WP_199384307.1">
    <property type="nucleotide sequence ID" value="NZ_JAEMHM010000009.1"/>
</dbReference>
<gene>
    <name evidence="3" type="ORF">JFN93_11890</name>
</gene>
<keyword evidence="2" id="KW-0812">Transmembrane</keyword>
<organism evidence="3 4">
    <name type="scientific">Geomesophilobacter sediminis</name>
    <dbReference type="NCBI Taxonomy" id="2798584"/>
    <lineage>
        <taxon>Bacteria</taxon>
        <taxon>Pseudomonadati</taxon>
        <taxon>Thermodesulfobacteriota</taxon>
        <taxon>Desulfuromonadia</taxon>
        <taxon>Geobacterales</taxon>
        <taxon>Geobacteraceae</taxon>
        <taxon>Geomesophilobacter</taxon>
    </lineage>
</organism>
<proteinExistence type="predicted"/>
<evidence type="ECO:0000313" key="3">
    <source>
        <dbReference type="EMBL" id="MBJ6725412.1"/>
    </source>
</evidence>
<evidence type="ECO:0000256" key="2">
    <source>
        <dbReference type="SAM" id="Phobius"/>
    </source>
</evidence>
<accession>A0A8J7M0I8</accession>
<feature type="transmembrane region" description="Helical" evidence="2">
    <location>
        <begin position="12"/>
        <end position="30"/>
    </location>
</feature>
<dbReference type="AlphaFoldDB" id="A0A8J7M0I8"/>